<accession>A0A1S0TMQ6</accession>
<feature type="compositionally biased region" description="Polar residues" evidence="1">
    <location>
        <begin position="50"/>
        <end position="61"/>
    </location>
</feature>
<evidence type="ECO:0000313" key="4">
    <source>
        <dbReference type="WBParaSite" id="EN70_1111"/>
    </source>
</evidence>
<dbReference type="GeneID" id="9949044"/>
<protein>
    <submittedName>
        <fullName evidence="2 4">Uncharacterized protein</fullName>
    </submittedName>
</protein>
<dbReference type="AlphaFoldDB" id="A0A1I7V8R2"/>
<dbReference type="InParanoid" id="A0A1I7V8R2"/>
<dbReference type="CTD" id="9949044"/>
<sequence length="147" mass="16294">MSIEDSNISDAPNPNPSSGDFLTETSAPVCINIPASNEDKTRNSEKDSESSLVGDTNPTERQNTDEAEHHDPECNPTATDDSAKADIPARGRSLKKESPTSHRDREISPRSLTGNAKVIALHKRLMARRRHPTPYPTKHRNHDDFNE</sequence>
<feature type="compositionally biased region" description="Basic and acidic residues" evidence="1">
    <location>
        <begin position="62"/>
        <end position="73"/>
    </location>
</feature>
<accession>A0A1I7V8R2</accession>
<gene>
    <name evidence="2 4" type="ORF">LOAG_11586</name>
</gene>
<evidence type="ECO:0000313" key="3">
    <source>
        <dbReference type="Proteomes" id="UP000095285"/>
    </source>
</evidence>
<dbReference type="Proteomes" id="UP000095285">
    <property type="component" value="Unassembled WGS sequence"/>
</dbReference>
<feature type="compositionally biased region" description="Basic and acidic residues" evidence="1">
    <location>
        <begin position="81"/>
        <end position="108"/>
    </location>
</feature>
<organism evidence="3 4">
    <name type="scientific">Loa loa</name>
    <name type="common">Eye worm</name>
    <name type="synonym">Filaria loa</name>
    <dbReference type="NCBI Taxonomy" id="7209"/>
    <lineage>
        <taxon>Eukaryota</taxon>
        <taxon>Metazoa</taxon>
        <taxon>Ecdysozoa</taxon>
        <taxon>Nematoda</taxon>
        <taxon>Chromadorea</taxon>
        <taxon>Rhabditida</taxon>
        <taxon>Spirurina</taxon>
        <taxon>Spiruromorpha</taxon>
        <taxon>Filarioidea</taxon>
        <taxon>Onchocercidae</taxon>
        <taxon>Loa</taxon>
    </lineage>
</organism>
<dbReference type="KEGG" id="loa:LOAG_11586"/>
<reference evidence="4" key="2">
    <citation type="submission" date="2016-11" db="UniProtKB">
        <authorList>
            <consortium name="WormBaseParasite"/>
        </authorList>
    </citation>
    <scope>IDENTIFICATION</scope>
</reference>
<feature type="region of interest" description="Disordered" evidence="1">
    <location>
        <begin position="1"/>
        <end position="147"/>
    </location>
</feature>
<dbReference type="OMA" id="NEAGHRD"/>
<dbReference type="OrthoDB" id="5852434at2759"/>
<evidence type="ECO:0000256" key="1">
    <source>
        <dbReference type="SAM" id="MobiDB-lite"/>
    </source>
</evidence>
<feature type="compositionally biased region" description="Basic and acidic residues" evidence="1">
    <location>
        <begin position="37"/>
        <end position="49"/>
    </location>
</feature>
<feature type="compositionally biased region" description="Polar residues" evidence="1">
    <location>
        <begin position="1"/>
        <end position="26"/>
    </location>
</feature>
<keyword evidence="3" id="KW-1185">Reference proteome</keyword>
<name>A0A1I7V8R2_LOALO</name>
<evidence type="ECO:0000313" key="2">
    <source>
        <dbReference type="EMBL" id="EFO16917.1"/>
    </source>
</evidence>
<proteinExistence type="predicted"/>
<dbReference type="WBParaSite" id="EN70_1111">
    <property type="protein sequence ID" value="EN70_1111"/>
    <property type="gene ID" value="EN70_1111"/>
</dbReference>
<reference evidence="2 3" key="1">
    <citation type="submission" date="2012-04" db="EMBL/GenBank/DDBJ databases">
        <title>The Genome Sequence of Loa loa.</title>
        <authorList>
            <consortium name="The Broad Institute Genome Sequencing Platform"/>
            <consortium name="Broad Institute Genome Sequencing Center for Infectious Disease"/>
            <person name="Nutman T.B."/>
            <person name="Fink D.L."/>
            <person name="Russ C."/>
            <person name="Young S."/>
            <person name="Zeng Q."/>
            <person name="Gargeya S."/>
            <person name="Alvarado L."/>
            <person name="Berlin A."/>
            <person name="Chapman S.B."/>
            <person name="Chen Z."/>
            <person name="Freedman E."/>
            <person name="Gellesch M."/>
            <person name="Goldberg J."/>
            <person name="Griggs A."/>
            <person name="Gujja S."/>
            <person name="Heilman E.R."/>
            <person name="Heiman D."/>
            <person name="Howarth C."/>
            <person name="Mehta T."/>
            <person name="Neiman D."/>
            <person name="Pearson M."/>
            <person name="Roberts A."/>
            <person name="Saif S."/>
            <person name="Shea T."/>
            <person name="Shenoy N."/>
            <person name="Sisk P."/>
            <person name="Stolte C."/>
            <person name="Sykes S."/>
            <person name="White J."/>
            <person name="Yandava C."/>
            <person name="Haas B."/>
            <person name="Henn M.R."/>
            <person name="Nusbaum C."/>
            <person name="Birren B."/>
        </authorList>
    </citation>
    <scope>NUCLEOTIDE SEQUENCE [LARGE SCALE GENOMIC DNA]</scope>
</reference>
<dbReference type="EMBL" id="JH712214">
    <property type="protein sequence ID" value="EFO16917.1"/>
    <property type="molecule type" value="Genomic_DNA"/>
</dbReference>
<dbReference type="RefSeq" id="XP_003147152.1">
    <property type="nucleotide sequence ID" value="XM_003147104.1"/>
</dbReference>
<feature type="compositionally biased region" description="Basic residues" evidence="1">
    <location>
        <begin position="120"/>
        <end position="140"/>
    </location>
</feature>